<dbReference type="Proteomes" id="UP000575480">
    <property type="component" value="Unassembled WGS sequence"/>
</dbReference>
<reference evidence="2 3" key="1">
    <citation type="journal article" date="2019" name="Environ. Microbiol.">
        <title>Genomics insights into ecotype formation of ammonia-oxidizing archaea in the deep ocean.</title>
        <authorList>
            <person name="Wang Y."/>
            <person name="Huang J.M."/>
            <person name="Cui G.J."/>
            <person name="Nunoura T."/>
            <person name="Takaki Y."/>
            <person name="Li W.L."/>
            <person name="Li J."/>
            <person name="Gao Z.M."/>
            <person name="Takai K."/>
            <person name="Zhang A.Q."/>
            <person name="Stepanauskas R."/>
        </authorList>
    </citation>
    <scope>NUCLEOTIDE SEQUENCE [LARGE SCALE GENOMIC DNA]</scope>
    <source>
        <strain evidence="2 3">L15a</strain>
    </source>
</reference>
<sequence>MKGRAGKLLRQEGAINRIELTIEKYEKILPAEKELLKLMRKEKDLPPDNIPTMEKKIKQFEKKLERAKTTLENTKKNRGS</sequence>
<dbReference type="EMBL" id="JACATH010000014">
    <property type="protein sequence ID" value="NWJ57771.1"/>
    <property type="molecule type" value="Genomic_DNA"/>
</dbReference>
<gene>
    <name evidence="2" type="ORF">HX858_08530</name>
</gene>
<keyword evidence="1" id="KW-0175">Coiled coil</keyword>
<proteinExistence type="predicted"/>
<dbReference type="AlphaFoldDB" id="A0A7K4MY74"/>
<evidence type="ECO:0000313" key="3">
    <source>
        <dbReference type="Proteomes" id="UP000575480"/>
    </source>
</evidence>
<protein>
    <submittedName>
        <fullName evidence="2">Uncharacterized protein</fullName>
    </submittedName>
</protein>
<accession>A0A7K4MY74</accession>
<organism evidence="2 3">
    <name type="scientific">Marine Group I thaumarchaeote</name>
    <dbReference type="NCBI Taxonomy" id="2511932"/>
    <lineage>
        <taxon>Archaea</taxon>
        <taxon>Nitrososphaerota</taxon>
        <taxon>Marine Group I</taxon>
    </lineage>
</organism>
<name>A0A7K4MY74_9ARCH</name>
<evidence type="ECO:0000313" key="2">
    <source>
        <dbReference type="EMBL" id="NWJ57771.1"/>
    </source>
</evidence>
<evidence type="ECO:0000256" key="1">
    <source>
        <dbReference type="SAM" id="Coils"/>
    </source>
</evidence>
<feature type="coiled-coil region" evidence="1">
    <location>
        <begin position="50"/>
        <end position="77"/>
    </location>
</feature>
<comment type="caution">
    <text evidence="2">The sequence shown here is derived from an EMBL/GenBank/DDBJ whole genome shotgun (WGS) entry which is preliminary data.</text>
</comment>